<dbReference type="GO" id="GO:0017038">
    <property type="term" value="P:protein import"/>
    <property type="evidence" value="ECO:0007669"/>
    <property type="project" value="InterPro"/>
</dbReference>
<evidence type="ECO:0000313" key="4">
    <source>
        <dbReference type="Proteomes" id="UP000252530"/>
    </source>
</evidence>
<comment type="caution">
    <text evidence="3">The sequence shown here is derived from an EMBL/GenBank/DDBJ whole genome shotgun (WGS) entry which is preliminary data.</text>
</comment>
<dbReference type="EMBL" id="PDCG01000042">
    <property type="protein sequence ID" value="RBP97156.1"/>
    <property type="molecule type" value="Genomic_DNA"/>
</dbReference>
<dbReference type="AlphaFoldDB" id="A0A366K5Y3"/>
<dbReference type="GO" id="GO:0006605">
    <property type="term" value="P:protein targeting"/>
    <property type="evidence" value="ECO:0007669"/>
    <property type="project" value="InterPro"/>
</dbReference>
<feature type="non-terminal residue" evidence="3">
    <location>
        <position position="208"/>
    </location>
</feature>
<dbReference type="GO" id="GO:0006886">
    <property type="term" value="P:intracellular protein transport"/>
    <property type="evidence" value="ECO:0007669"/>
    <property type="project" value="InterPro"/>
</dbReference>
<keyword evidence="4" id="KW-1185">Reference proteome</keyword>
<dbReference type="GO" id="GO:0005524">
    <property type="term" value="F:ATP binding"/>
    <property type="evidence" value="ECO:0007669"/>
    <property type="project" value="InterPro"/>
</dbReference>
<evidence type="ECO:0000259" key="2">
    <source>
        <dbReference type="Pfam" id="PF07516"/>
    </source>
</evidence>
<name>A0A366K5Y3_9BIFI</name>
<dbReference type="Pfam" id="PF07516">
    <property type="entry name" value="SecA_SW"/>
    <property type="match status" value="1"/>
</dbReference>
<reference evidence="3 4" key="1">
    <citation type="submission" date="2017-10" db="EMBL/GenBank/DDBJ databases">
        <title>Bifidobacterium xylocopum sp. nov. and Bifidobacterium aemilianum sp. nov., from the carpenter bee (Xylocopa violacea) digestive tract.</title>
        <authorList>
            <person name="Alberoni D."/>
            <person name="Baffoni L."/>
            <person name="Di Gioia D."/>
            <person name="Gaggia F."/>
            <person name="Biavati B."/>
        </authorList>
    </citation>
    <scope>NUCLEOTIDE SEQUENCE [LARGE SCALE GENOMIC DNA]</scope>
    <source>
        <strain evidence="3 4">XV10</strain>
    </source>
</reference>
<feature type="region of interest" description="Disordered" evidence="1">
    <location>
        <begin position="100"/>
        <end position="186"/>
    </location>
</feature>
<dbReference type="GO" id="GO:0043952">
    <property type="term" value="P:protein transport by the Sec complex"/>
    <property type="evidence" value="ECO:0007669"/>
    <property type="project" value="TreeGrafter"/>
</dbReference>
<dbReference type="Gene3D" id="1.10.3060.10">
    <property type="entry name" value="Helical scaffold and wing domains of SecA"/>
    <property type="match status" value="1"/>
</dbReference>
<dbReference type="GO" id="GO:0005886">
    <property type="term" value="C:plasma membrane"/>
    <property type="evidence" value="ECO:0007669"/>
    <property type="project" value="TreeGrafter"/>
</dbReference>
<dbReference type="PANTHER" id="PTHR30612:SF0">
    <property type="entry name" value="CHLOROPLAST PROTEIN-TRANSPORTING ATPASE"/>
    <property type="match status" value="1"/>
</dbReference>
<sequence length="208" mass="22944">MVAQAKVLYGKREQELGADPMRQLERQVVLSVLDQKWREHLYEMDYLKDGIGLRGMGQRDPLVEYQREGFQMYNSMIDAIKEESVQLLYNVDLEQVAESTRARAQAKQEQENGADEDEDIDYQAPSDPDAVDEDSDVAAAAQETDGARTGSSDEAGDGGVGPEPTRPRRVSEAVGGREKKTRRRGTCCREEKECLAGGKGTCGPVVSG</sequence>
<evidence type="ECO:0000256" key="1">
    <source>
        <dbReference type="SAM" id="MobiDB-lite"/>
    </source>
</evidence>
<dbReference type="PANTHER" id="PTHR30612">
    <property type="entry name" value="SECA INNER MEMBRANE COMPONENT OF SEC PROTEIN SECRETION SYSTEM"/>
    <property type="match status" value="1"/>
</dbReference>
<dbReference type="InterPro" id="IPR000185">
    <property type="entry name" value="SecA"/>
</dbReference>
<dbReference type="SUPFAM" id="SSF81886">
    <property type="entry name" value="Helical scaffold and wing domains of SecA"/>
    <property type="match status" value="1"/>
</dbReference>
<dbReference type="GO" id="GO:0031522">
    <property type="term" value="C:cell envelope Sec protein transport complex"/>
    <property type="evidence" value="ECO:0007669"/>
    <property type="project" value="TreeGrafter"/>
</dbReference>
<feature type="domain" description="SecA Wing/Scaffold" evidence="2">
    <location>
        <begin position="3"/>
        <end position="91"/>
    </location>
</feature>
<feature type="compositionally biased region" description="Acidic residues" evidence="1">
    <location>
        <begin position="112"/>
        <end position="121"/>
    </location>
</feature>
<dbReference type="InterPro" id="IPR011116">
    <property type="entry name" value="SecA_Wing/Scaffold"/>
</dbReference>
<evidence type="ECO:0000313" key="3">
    <source>
        <dbReference type="EMBL" id="RBP97156.1"/>
    </source>
</evidence>
<dbReference type="InterPro" id="IPR036266">
    <property type="entry name" value="SecA_Wing/Scaffold_sf"/>
</dbReference>
<dbReference type="GO" id="GO:0005829">
    <property type="term" value="C:cytosol"/>
    <property type="evidence" value="ECO:0007669"/>
    <property type="project" value="TreeGrafter"/>
</dbReference>
<organism evidence="3 4">
    <name type="scientific">Bifidobacterium aemilianum</name>
    <dbReference type="NCBI Taxonomy" id="2493120"/>
    <lineage>
        <taxon>Bacteria</taxon>
        <taxon>Bacillati</taxon>
        <taxon>Actinomycetota</taxon>
        <taxon>Actinomycetes</taxon>
        <taxon>Bifidobacteriales</taxon>
        <taxon>Bifidobacteriaceae</taxon>
        <taxon>Bifidobacterium</taxon>
    </lineage>
</organism>
<protein>
    <recommendedName>
        <fullName evidence="2">SecA Wing/Scaffold domain-containing protein</fullName>
    </recommendedName>
</protein>
<gene>
    <name evidence="3" type="ORF">CRD60_08310</name>
</gene>
<accession>A0A366K5Y3</accession>
<feature type="compositionally biased region" description="Basic and acidic residues" evidence="1">
    <location>
        <begin position="165"/>
        <end position="178"/>
    </location>
</feature>
<dbReference type="Proteomes" id="UP000252530">
    <property type="component" value="Unassembled WGS sequence"/>
</dbReference>
<proteinExistence type="predicted"/>